<reference evidence="2 3" key="1">
    <citation type="submission" date="2018-09" db="EMBL/GenBank/DDBJ databases">
        <title>Comparative genomics of Leucobacter spp.</title>
        <authorList>
            <person name="Reis A.C."/>
            <person name="Kolvenbach B.A."/>
            <person name="Corvini P.F.X."/>
            <person name="Nunes O.C."/>
        </authorList>
    </citation>
    <scope>NUCLEOTIDE SEQUENCE [LARGE SCALE GENOMIC DNA]</scope>
    <source>
        <strain evidence="2 3">L-1</strain>
    </source>
</reference>
<proteinExistence type="predicted"/>
<dbReference type="EMBL" id="QYAD01000001">
    <property type="protein sequence ID" value="MBL3689372.1"/>
    <property type="molecule type" value="Genomic_DNA"/>
</dbReference>
<comment type="caution">
    <text evidence="2">The sequence shown here is derived from an EMBL/GenBank/DDBJ whole genome shotgun (WGS) entry which is preliminary data.</text>
</comment>
<name>A0ABS1SQK7_9MICO</name>
<dbReference type="Gene3D" id="3.40.630.30">
    <property type="match status" value="1"/>
</dbReference>
<accession>A0ABS1SQK7</accession>
<gene>
    <name evidence="2" type="ORF">D3226_05275</name>
</gene>
<evidence type="ECO:0000313" key="3">
    <source>
        <dbReference type="Proteomes" id="UP001646141"/>
    </source>
</evidence>
<dbReference type="PROSITE" id="PS51729">
    <property type="entry name" value="GNAT_YJDJ"/>
    <property type="match status" value="1"/>
</dbReference>
<evidence type="ECO:0000313" key="2">
    <source>
        <dbReference type="EMBL" id="MBL3689372.1"/>
    </source>
</evidence>
<feature type="domain" description="N-acetyltransferase" evidence="1">
    <location>
        <begin position="18"/>
        <end position="122"/>
    </location>
</feature>
<protein>
    <submittedName>
        <fullName evidence="2">N-acetyltransferase</fullName>
    </submittedName>
</protein>
<dbReference type="RefSeq" id="WP_202381307.1">
    <property type="nucleotide sequence ID" value="NZ_BAAAMA010000004.1"/>
</dbReference>
<keyword evidence="3" id="KW-1185">Reference proteome</keyword>
<sequence>MARYLTEDQAAVDGFLIVHDPENSGFIITHTVEGEPVRSIGYAHYTLSGEPLAGGAADSNSAGTINFDSTLVDDAYRGTGLSGLLAHRAVTDDIVRGRRVLASCWFIDGYLKRHPELLEQAGAVT</sequence>
<organism evidence="2 3">
    <name type="scientific">Leucobacter chromiireducens subsp. chromiireducens</name>
    <dbReference type="NCBI Taxonomy" id="660067"/>
    <lineage>
        <taxon>Bacteria</taxon>
        <taxon>Bacillati</taxon>
        <taxon>Actinomycetota</taxon>
        <taxon>Actinomycetes</taxon>
        <taxon>Micrococcales</taxon>
        <taxon>Microbacteriaceae</taxon>
        <taxon>Leucobacter</taxon>
    </lineage>
</organism>
<evidence type="ECO:0000259" key="1">
    <source>
        <dbReference type="PROSITE" id="PS51729"/>
    </source>
</evidence>
<dbReference type="InterPro" id="IPR031165">
    <property type="entry name" value="GNAT_YJDJ"/>
</dbReference>
<dbReference type="InterPro" id="IPR016181">
    <property type="entry name" value="Acyl_CoA_acyltransferase"/>
</dbReference>
<dbReference type="SUPFAM" id="SSF55729">
    <property type="entry name" value="Acyl-CoA N-acyltransferases (Nat)"/>
    <property type="match status" value="1"/>
</dbReference>
<dbReference type="Proteomes" id="UP001646141">
    <property type="component" value="Unassembled WGS sequence"/>
</dbReference>
<dbReference type="Pfam" id="PF14542">
    <property type="entry name" value="Acetyltransf_CG"/>
    <property type="match status" value="1"/>
</dbReference>